<feature type="binding site" evidence="5">
    <location>
        <position position="23"/>
    </location>
    <ligand>
        <name>Mg(2+)</name>
        <dbReference type="ChEBI" id="CHEBI:18420"/>
    </ligand>
</feature>
<accession>A0A8J4TZC1</accession>
<gene>
    <name evidence="6" type="primary">gnao</name>
    <name evidence="6" type="ORF">DAT39_023526</name>
</gene>
<dbReference type="GO" id="GO:0005834">
    <property type="term" value="C:heterotrimeric G-protein complex"/>
    <property type="evidence" value="ECO:0007669"/>
    <property type="project" value="TreeGrafter"/>
</dbReference>
<dbReference type="GO" id="GO:0003924">
    <property type="term" value="F:GTPase activity"/>
    <property type="evidence" value="ECO:0007669"/>
    <property type="project" value="InterPro"/>
</dbReference>
<evidence type="ECO:0000256" key="1">
    <source>
        <dbReference type="ARBA" id="ARBA00022741"/>
    </source>
</evidence>
<evidence type="ECO:0000313" key="6">
    <source>
        <dbReference type="EMBL" id="KAF5879972.1"/>
    </source>
</evidence>
<evidence type="ECO:0000313" key="7">
    <source>
        <dbReference type="Proteomes" id="UP000727407"/>
    </source>
</evidence>
<dbReference type="GO" id="GO:0007188">
    <property type="term" value="P:adenylate cyclase-modulating G protein-coupled receptor signaling pathway"/>
    <property type="evidence" value="ECO:0007669"/>
    <property type="project" value="TreeGrafter"/>
</dbReference>
<protein>
    <submittedName>
        <fullName evidence="6">Guanine nucleotide-binding protein G(O) subunit alpha-like</fullName>
    </submittedName>
</protein>
<comment type="caution">
    <text evidence="6">The sequence shown here is derived from an EMBL/GenBank/DDBJ whole genome shotgun (WGS) entry which is preliminary data.</text>
</comment>
<feature type="non-terminal residue" evidence="6">
    <location>
        <position position="1"/>
    </location>
</feature>
<dbReference type="InterPro" id="IPR001019">
    <property type="entry name" value="Gprotein_alpha_su"/>
</dbReference>
<dbReference type="FunFam" id="3.40.50.300:FF:000720">
    <property type="entry name" value="Guanine nucleotide-binding protein G(k) subunit alpha"/>
    <property type="match status" value="1"/>
</dbReference>
<proteinExistence type="predicted"/>
<dbReference type="PRINTS" id="PR00318">
    <property type="entry name" value="GPROTEINA"/>
</dbReference>
<dbReference type="PANTHER" id="PTHR10218:SF231">
    <property type="entry name" value="GUANINE NUCLEOTIDE BINDING PROTEIN (G PROTEIN) ALPHA V1"/>
    <property type="match status" value="1"/>
</dbReference>
<name>A0A8J4TZC1_CLAMG</name>
<dbReference type="InterPro" id="IPR011025">
    <property type="entry name" value="GproteinA_insert"/>
</dbReference>
<dbReference type="Gene3D" id="3.40.50.300">
    <property type="entry name" value="P-loop containing nucleotide triphosphate hydrolases"/>
    <property type="match status" value="1"/>
</dbReference>
<dbReference type="Pfam" id="PF00503">
    <property type="entry name" value="G-alpha"/>
    <property type="match status" value="1"/>
</dbReference>
<dbReference type="InterPro" id="IPR027417">
    <property type="entry name" value="P-loop_NTPase"/>
</dbReference>
<keyword evidence="1 4" id="KW-0547">Nucleotide-binding</keyword>
<reference evidence="6" key="1">
    <citation type="submission" date="2020-07" db="EMBL/GenBank/DDBJ databases">
        <title>Clarias magur genome sequencing, assembly and annotation.</title>
        <authorList>
            <person name="Kushwaha B."/>
            <person name="Kumar R."/>
            <person name="Das P."/>
            <person name="Joshi C.G."/>
            <person name="Kumar D."/>
            <person name="Nagpure N.S."/>
            <person name="Pandey M."/>
            <person name="Agarwal S."/>
            <person name="Srivastava S."/>
            <person name="Singh M."/>
            <person name="Sahoo L."/>
            <person name="Jayasankar P."/>
            <person name="Meher P.K."/>
            <person name="Koringa P.G."/>
            <person name="Iquebal M.A."/>
            <person name="Das S.P."/>
            <person name="Bit A."/>
            <person name="Patnaik S."/>
            <person name="Patel N."/>
            <person name="Shah T.M."/>
            <person name="Hinsu A."/>
            <person name="Jena J.K."/>
        </authorList>
    </citation>
    <scope>NUCLEOTIDE SEQUENCE</scope>
    <source>
        <strain evidence="6">CIFAMagur01</strain>
        <tissue evidence="6">Testis</tissue>
    </source>
</reference>
<keyword evidence="5" id="KW-0460">Magnesium</keyword>
<organism evidence="6 7">
    <name type="scientific">Clarias magur</name>
    <name type="common">Asian catfish</name>
    <name type="synonym">Macropteronotus magur</name>
    <dbReference type="NCBI Taxonomy" id="1594786"/>
    <lineage>
        <taxon>Eukaryota</taxon>
        <taxon>Metazoa</taxon>
        <taxon>Chordata</taxon>
        <taxon>Craniata</taxon>
        <taxon>Vertebrata</taxon>
        <taxon>Euteleostomi</taxon>
        <taxon>Actinopterygii</taxon>
        <taxon>Neopterygii</taxon>
        <taxon>Teleostei</taxon>
        <taxon>Ostariophysi</taxon>
        <taxon>Siluriformes</taxon>
        <taxon>Clariidae</taxon>
        <taxon>Clarias</taxon>
    </lineage>
</organism>
<evidence type="ECO:0000256" key="3">
    <source>
        <dbReference type="ARBA" id="ARBA00023224"/>
    </source>
</evidence>
<keyword evidence="7" id="KW-1185">Reference proteome</keyword>
<sequence length="82" mass="9570">MARIMSPDYVPTETDVLRVRIRTTGVIETQFKVQHLVFRLYDVGGQRTERRKWISCFEDVRAVLFVVSLSGYDMTLIEDPSM</sequence>
<dbReference type="Proteomes" id="UP000727407">
    <property type="component" value="Unassembled WGS sequence"/>
</dbReference>
<keyword evidence="3" id="KW-0807">Transducer</keyword>
<dbReference type="EMBL" id="QNUK01001938">
    <property type="protein sequence ID" value="KAF5879972.1"/>
    <property type="molecule type" value="Genomic_DNA"/>
</dbReference>
<dbReference type="GO" id="GO:0046872">
    <property type="term" value="F:metal ion binding"/>
    <property type="evidence" value="ECO:0007669"/>
    <property type="project" value="UniProtKB-KW"/>
</dbReference>
<dbReference type="GO" id="GO:0031683">
    <property type="term" value="F:G-protein beta/gamma-subunit complex binding"/>
    <property type="evidence" value="ECO:0007669"/>
    <property type="project" value="InterPro"/>
</dbReference>
<evidence type="ECO:0000256" key="4">
    <source>
        <dbReference type="PIRSR" id="PIRSR601019-1"/>
    </source>
</evidence>
<dbReference type="SUPFAM" id="SSF52540">
    <property type="entry name" value="P-loop containing nucleoside triphosphate hydrolases"/>
    <property type="match status" value="1"/>
</dbReference>
<evidence type="ECO:0000256" key="2">
    <source>
        <dbReference type="ARBA" id="ARBA00023134"/>
    </source>
</evidence>
<feature type="binding site" evidence="4">
    <location>
        <begin position="17"/>
        <end position="23"/>
    </location>
    <ligand>
        <name>GTP</name>
        <dbReference type="ChEBI" id="CHEBI:37565"/>
    </ligand>
</feature>
<dbReference type="SUPFAM" id="SSF47895">
    <property type="entry name" value="Transducin (alpha subunit), insertion domain"/>
    <property type="match status" value="1"/>
</dbReference>
<dbReference type="AlphaFoldDB" id="A0A8J4TZC1"/>
<dbReference type="GO" id="GO:0005525">
    <property type="term" value="F:GTP binding"/>
    <property type="evidence" value="ECO:0007669"/>
    <property type="project" value="UniProtKB-KW"/>
</dbReference>
<dbReference type="GO" id="GO:0001664">
    <property type="term" value="F:G protein-coupled receptor binding"/>
    <property type="evidence" value="ECO:0007669"/>
    <property type="project" value="TreeGrafter"/>
</dbReference>
<evidence type="ECO:0000256" key="5">
    <source>
        <dbReference type="PIRSR" id="PIRSR601019-2"/>
    </source>
</evidence>
<dbReference type="PANTHER" id="PTHR10218">
    <property type="entry name" value="GTP-BINDING PROTEIN ALPHA SUBUNIT"/>
    <property type="match status" value="1"/>
</dbReference>
<dbReference type="OrthoDB" id="5817230at2759"/>
<keyword evidence="5" id="KW-0479">Metal-binding</keyword>
<keyword evidence="2 4" id="KW-0342">GTP-binding</keyword>
<dbReference type="PROSITE" id="PS51882">
    <property type="entry name" value="G_ALPHA"/>
    <property type="match status" value="1"/>
</dbReference>
<dbReference type="GO" id="GO:0005737">
    <property type="term" value="C:cytoplasm"/>
    <property type="evidence" value="ECO:0007669"/>
    <property type="project" value="TreeGrafter"/>
</dbReference>
<feature type="binding site" evidence="4">
    <location>
        <begin position="42"/>
        <end position="46"/>
    </location>
    <ligand>
        <name>GTP</name>
        <dbReference type="ChEBI" id="CHEBI:37565"/>
    </ligand>
</feature>